<proteinExistence type="predicted"/>
<evidence type="ECO:0000313" key="1">
    <source>
        <dbReference type="EMBL" id="JAC62771.1"/>
    </source>
</evidence>
<organism evidence="1">
    <name type="scientific">Tetraselmis sp. GSL018</name>
    <dbReference type="NCBI Taxonomy" id="582737"/>
    <lineage>
        <taxon>Eukaryota</taxon>
        <taxon>Viridiplantae</taxon>
        <taxon>Chlorophyta</taxon>
        <taxon>core chlorophytes</taxon>
        <taxon>Chlorodendrophyceae</taxon>
        <taxon>Chlorodendrales</taxon>
        <taxon>Chlorodendraceae</taxon>
        <taxon>Tetraselmis</taxon>
    </lineage>
</organism>
<gene>
    <name evidence="1" type="ORF">TSPGSL018_22343</name>
</gene>
<name>A0A061QWS7_9CHLO</name>
<protein>
    <submittedName>
        <fullName evidence="1">Uncharacterized protein</fullName>
    </submittedName>
</protein>
<accession>A0A061QWS7</accession>
<dbReference type="EMBL" id="GBEZ01024191">
    <property type="protein sequence ID" value="JAC62771.1"/>
    <property type="molecule type" value="Transcribed_RNA"/>
</dbReference>
<sequence length="171" mass="19637">MNSPEPILDVVRGLSTVASFGIVITHIKQAWDDIFTGYCEYCKGTGIVTCRHCKGTKTLRREQAQLSVLDSRFVDGENDLYPCIYCPDPTKYDFNFEAEDVEIDAYKIQDNMKAYMSNKRRPHRMDVVAGTQRCPQCWGDPLIRRHTPNFAKIFNLEEPIYVKVQNALGTY</sequence>
<feature type="non-terminal residue" evidence="1">
    <location>
        <position position="171"/>
    </location>
</feature>
<reference evidence="1" key="1">
    <citation type="submission" date="2014-05" db="EMBL/GenBank/DDBJ databases">
        <title>The transcriptome of the halophilic microalga Tetraselmis sp. GSL018 isolated from the Great Salt Lake, Utah.</title>
        <authorList>
            <person name="Jinkerson R.E."/>
            <person name="D'Adamo S."/>
            <person name="Posewitz M.C."/>
        </authorList>
    </citation>
    <scope>NUCLEOTIDE SEQUENCE</scope>
    <source>
        <strain evidence="1">GSL018</strain>
    </source>
</reference>
<dbReference type="AlphaFoldDB" id="A0A061QWS7"/>